<dbReference type="Pfam" id="PF13491">
    <property type="entry name" value="FtsK_4TM"/>
    <property type="match status" value="1"/>
</dbReference>
<comment type="subcellular location">
    <subcellularLocation>
        <location evidence="1">Cell membrane</location>
        <topology evidence="1">Multi-pass membrane protein</topology>
    </subcellularLocation>
</comment>
<dbReference type="Pfam" id="PF01580">
    <property type="entry name" value="FtsK_SpoIIIE"/>
    <property type="match status" value="1"/>
</dbReference>
<dbReference type="InterPro" id="IPR036388">
    <property type="entry name" value="WH-like_DNA-bd_sf"/>
</dbReference>
<keyword evidence="7" id="KW-0159">Chromosome partition</keyword>
<dbReference type="Pfam" id="PF17854">
    <property type="entry name" value="FtsK_alpha"/>
    <property type="match status" value="1"/>
</dbReference>
<dbReference type="Gene3D" id="3.30.980.40">
    <property type="match status" value="1"/>
</dbReference>
<keyword evidence="5 15" id="KW-0812">Transmembrane</keyword>
<dbReference type="RefSeq" id="WP_273305515.1">
    <property type="nucleotide sequence ID" value="NZ_DYUD01000011.1"/>
</dbReference>
<gene>
    <name evidence="17" type="ORF">K8U91_03230</name>
</gene>
<dbReference type="SUPFAM" id="SSF46785">
    <property type="entry name" value="Winged helix' DNA-binding domain"/>
    <property type="match status" value="1"/>
</dbReference>
<dbReference type="PANTHER" id="PTHR22683:SF41">
    <property type="entry name" value="DNA TRANSLOCASE FTSK"/>
    <property type="match status" value="1"/>
</dbReference>
<evidence type="ECO:0000256" key="1">
    <source>
        <dbReference type="ARBA" id="ARBA00004651"/>
    </source>
</evidence>
<evidence type="ECO:0000256" key="15">
    <source>
        <dbReference type="SAM" id="Phobius"/>
    </source>
</evidence>
<dbReference type="InterPro" id="IPR027417">
    <property type="entry name" value="P-loop_NTPase"/>
</dbReference>
<evidence type="ECO:0000256" key="7">
    <source>
        <dbReference type="ARBA" id="ARBA00022829"/>
    </source>
</evidence>
<dbReference type="InterPro" id="IPR050206">
    <property type="entry name" value="FtsK/SpoIIIE/SftA"/>
</dbReference>
<feature type="transmembrane region" description="Helical" evidence="15">
    <location>
        <begin position="178"/>
        <end position="203"/>
    </location>
</feature>
<dbReference type="GO" id="GO:0005524">
    <property type="term" value="F:ATP binding"/>
    <property type="evidence" value="ECO:0007669"/>
    <property type="project" value="UniProtKB-UniRule"/>
</dbReference>
<dbReference type="GO" id="GO:0003677">
    <property type="term" value="F:DNA binding"/>
    <property type="evidence" value="ECO:0007669"/>
    <property type="project" value="UniProtKB-KW"/>
</dbReference>
<dbReference type="AlphaFoldDB" id="A0A921SUN2"/>
<reference evidence="17" key="2">
    <citation type="submission" date="2021-09" db="EMBL/GenBank/DDBJ databases">
        <authorList>
            <person name="Gilroy R."/>
        </authorList>
    </citation>
    <scope>NUCLEOTIDE SEQUENCE</scope>
    <source>
        <strain evidence="17">CHK121-7720</strain>
    </source>
</reference>
<name>A0A921SUN2_9BACT</name>
<dbReference type="InterPro" id="IPR025199">
    <property type="entry name" value="FtsK_4TM"/>
</dbReference>
<keyword evidence="3" id="KW-1003">Cell membrane</keyword>
<evidence type="ECO:0000256" key="13">
    <source>
        <dbReference type="PROSITE-ProRule" id="PRU00289"/>
    </source>
</evidence>
<dbReference type="Proteomes" id="UP000757103">
    <property type="component" value="Unassembled WGS sequence"/>
</dbReference>
<dbReference type="Gene3D" id="1.10.10.10">
    <property type="entry name" value="Winged helix-like DNA-binding domain superfamily/Winged helix DNA-binding domain"/>
    <property type="match status" value="1"/>
</dbReference>
<protein>
    <submittedName>
        <fullName evidence="17">DNA translocase FtsK</fullName>
    </submittedName>
</protein>
<accession>A0A921SUN2</accession>
<sequence length="849" mass="94543">MPTNQDETQIQSTPLEGATPTGESVQEKKPRKGLFKNEQASFITGIILIIFSVYLTISFISFFFTGSADQSKIENLSVSELSSISNDIQNWTGAFGAYLSNLMINRWMGISAFIVALWLYVVGRRFIKVAHTRMIRFTISCALSIIVLSLFFGFIFLHSYNHTFLYLGGYHGYYATQWLNAWIGPWGTALLIAALTIVLLVHLSYKTIDYIRRASSVNLTGRAIQAIKHKAAKVSEESHEEDVDDENKNQMTDEPEVRTDKPKEETSAKVEQTTDHQTTETTPDEEPVDAMPEFLDAPVEPIPTPEEMQENATPDHEETKRVTIDTGDPSFVIETAETEELATQAAPMEDYDPTKDLSHYKRPTFDLLDKRESSEVEINMEEQAANKKLITETLKNYNIGISSITATVGPTVTLYEIKPEAGVRIARIKSLENDIALSLSALGIRIIAPIPGKGTVGIEVPNKDPKMVSMYSVLASRKFQECKYELPLALGKSITNEVFIADLCKMPHILVAGATGQGKSVGLNAIITSLLYKKHPAQLKFVLVDPKMVEFSIYSSIERHFMAKLPDAEKAVITDSDKVIATLNSLCIEMDNRYALLAKANVRTIKEYNEEFIHRRLNPNNGHKFMPYIVVVIDEFADLIMMAGRDVEMPIARIAQKARAVGIHMVIATQRPSTTVITGNIKANFPARIAFRVMQMVDSRTILDAPGANQLIGRGDMLFTEGGELKRIQCAFIDTPEVKRICEYISKQQGYPEAYELPEYKNADSDTGGSNDITNRDPLFEEAAKMIVVSGQASTSSLQRRYSIGYNRAGRLMDQLEAAGIVGPSEGGKPRQVLISDIMALENKLELMK</sequence>
<keyword evidence="9 15" id="KW-1133">Transmembrane helix</keyword>
<evidence type="ECO:0000256" key="11">
    <source>
        <dbReference type="ARBA" id="ARBA00023136"/>
    </source>
</evidence>
<dbReference type="CDD" id="cd01127">
    <property type="entry name" value="TrwB_TraG_TraD_VirD4"/>
    <property type="match status" value="1"/>
</dbReference>
<comment type="similarity">
    <text evidence="2">Belongs to the FtsK/SpoIIIE/SftA family.</text>
</comment>
<dbReference type="Gene3D" id="3.40.50.300">
    <property type="entry name" value="P-loop containing nucleotide triphosphate hydrolases"/>
    <property type="match status" value="1"/>
</dbReference>
<organism evidence="17 18">
    <name type="scientific">Barnesiella viscericola</name>
    <dbReference type="NCBI Taxonomy" id="397865"/>
    <lineage>
        <taxon>Bacteria</taxon>
        <taxon>Pseudomonadati</taxon>
        <taxon>Bacteroidota</taxon>
        <taxon>Bacteroidia</taxon>
        <taxon>Bacteroidales</taxon>
        <taxon>Barnesiellaceae</taxon>
        <taxon>Barnesiella</taxon>
    </lineage>
</organism>
<evidence type="ECO:0000256" key="6">
    <source>
        <dbReference type="ARBA" id="ARBA00022741"/>
    </source>
</evidence>
<evidence type="ECO:0000256" key="9">
    <source>
        <dbReference type="ARBA" id="ARBA00022989"/>
    </source>
</evidence>
<proteinExistence type="inferred from homology"/>
<evidence type="ECO:0000313" key="18">
    <source>
        <dbReference type="Proteomes" id="UP000757103"/>
    </source>
</evidence>
<evidence type="ECO:0000256" key="2">
    <source>
        <dbReference type="ARBA" id="ARBA00006474"/>
    </source>
</evidence>
<evidence type="ECO:0000256" key="4">
    <source>
        <dbReference type="ARBA" id="ARBA00022618"/>
    </source>
</evidence>
<keyword evidence="4" id="KW-0132">Cell division</keyword>
<dbReference type="InterPro" id="IPR036390">
    <property type="entry name" value="WH_DNA-bd_sf"/>
</dbReference>
<dbReference type="InterPro" id="IPR041027">
    <property type="entry name" value="FtsK_alpha"/>
</dbReference>
<feature type="domain" description="FtsK" evidence="16">
    <location>
        <begin position="495"/>
        <end position="700"/>
    </location>
</feature>
<keyword evidence="12" id="KW-0131">Cell cycle</keyword>
<feature type="region of interest" description="Disordered" evidence="14">
    <location>
        <begin position="230"/>
        <end position="319"/>
    </location>
</feature>
<dbReference type="GO" id="GO:0051301">
    <property type="term" value="P:cell division"/>
    <property type="evidence" value="ECO:0007669"/>
    <property type="project" value="UniProtKB-KW"/>
</dbReference>
<keyword evidence="8 13" id="KW-0067">ATP-binding</keyword>
<dbReference type="GO" id="GO:0005886">
    <property type="term" value="C:plasma membrane"/>
    <property type="evidence" value="ECO:0007669"/>
    <property type="project" value="UniProtKB-SubCell"/>
</dbReference>
<feature type="transmembrane region" description="Helical" evidence="15">
    <location>
        <begin position="134"/>
        <end position="158"/>
    </location>
</feature>
<dbReference type="PROSITE" id="PS50901">
    <property type="entry name" value="FTSK"/>
    <property type="match status" value="1"/>
</dbReference>
<dbReference type="PANTHER" id="PTHR22683">
    <property type="entry name" value="SPORULATION PROTEIN RELATED"/>
    <property type="match status" value="1"/>
</dbReference>
<keyword evidence="11 15" id="KW-0472">Membrane</keyword>
<dbReference type="EMBL" id="DYUD01000011">
    <property type="protein sequence ID" value="HJG88479.1"/>
    <property type="molecule type" value="Genomic_DNA"/>
</dbReference>
<dbReference type="GO" id="GO:0007059">
    <property type="term" value="P:chromosome segregation"/>
    <property type="evidence" value="ECO:0007669"/>
    <property type="project" value="UniProtKB-KW"/>
</dbReference>
<dbReference type="InterPro" id="IPR036259">
    <property type="entry name" value="MFS_trans_sf"/>
</dbReference>
<dbReference type="SUPFAM" id="SSF52540">
    <property type="entry name" value="P-loop containing nucleoside triphosphate hydrolases"/>
    <property type="match status" value="1"/>
</dbReference>
<feature type="transmembrane region" description="Helical" evidence="15">
    <location>
        <begin position="40"/>
        <end position="64"/>
    </location>
</feature>
<reference evidence="17" key="1">
    <citation type="journal article" date="2021" name="PeerJ">
        <title>Extensive microbial diversity within the chicken gut microbiome revealed by metagenomics and culture.</title>
        <authorList>
            <person name="Gilroy R."/>
            <person name="Ravi A."/>
            <person name="Getino M."/>
            <person name="Pursley I."/>
            <person name="Horton D.L."/>
            <person name="Alikhan N.F."/>
            <person name="Baker D."/>
            <person name="Gharbi K."/>
            <person name="Hall N."/>
            <person name="Watson M."/>
            <person name="Adriaenssens E.M."/>
            <person name="Foster-Nyarko E."/>
            <person name="Jarju S."/>
            <person name="Secka A."/>
            <person name="Antonio M."/>
            <person name="Oren A."/>
            <person name="Chaudhuri R.R."/>
            <person name="La Ragione R."/>
            <person name="Hildebrand F."/>
            <person name="Pallen M.J."/>
        </authorList>
    </citation>
    <scope>NUCLEOTIDE SEQUENCE</scope>
    <source>
        <strain evidence="17">CHK121-7720</strain>
    </source>
</reference>
<evidence type="ECO:0000259" key="16">
    <source>
        <dbReference type="PROSITE" id="PS50901"/>
    </source>
</evidence>
<evidence type="ECO:0000256" key="12">
    <source>
        <dbReference type="ARBA" id="ARBA00023306"/>
    </source>
</evidence>
<dbReference type="InterPro" id="IPR002543">
    <property type="entry name" value="FtsK_dom"/>
</dbReference>
<keyword evidence="10" id="KW-0238">DNA-binding</keyword>
<dbReference type="InterPro" id="IPR018541">
    <property type="entry name" value="Ftsk_gamma"/>
</dbReference>
<feature type="binding site" evidence="13">
    <location>
        <begin position="513"/>
        <end position="520"/>
    </location>
    <ligand>
        <name>ATP</name>
        <dbReference type="ChEBI" id="CHEBI:30616"/>
    </ligand>
</feature>
<dbReference type="Pfam" id="PF09397">
    <property type="entry name" value="FtsK_gamma"/>
    <property type="match status" value="1"/>
</dbReference>
<evidence type="ECO:0000256" key="14">
    <source>
        <dbReference type="SAM" id="MobiDB-lite"/>
    </source>
</evidence>
<evidence type="ECO:0000256" key="8">
    <source>
        <dbReference type="ARBA" id="ARBA00022840"/>
    </source>
</evidence>
<evidence type="ECO:0000256" key="3">
    <source>
        <dbReference type="ARBA" id="ARBA00022475"/>
    </source>
</evidence>
<feature type="region of interest" description="Disordered" evidence="14">
    <location>
        <begin position="1"/>
        <end position="30"/>
    </location>
</feature>
<evidence type="ECO:0000256" key="10">
    <source>
        <dbReference type="ARBA" id="ARBA00023125"/>
    </source>
</evidence>
<dbReference type="SUPFAM" id="SSF103473">
    <property type="entry name" value="MFS general substrate transporter"/>
    <property type="match status" value="1"/>
</dbReference>
<feature type="compositionally biased region" description="Basic and acidic residues" evidence="14">
    <location>
        <begin position="255"/>
        <end position="278"/>
    </location>
</feature>
<dbReference type="SMART" id="SM00843">
    <property type="entry name" value="Ftsk_gamma"/>
    <property type="match status" value="1"/>
</dbReference>
<evidence type="ECO:0000313" key="17">
    <source>
        <dbReference type="EMBL" id="HJG88479.1"/>
    </source>
</evidence>
<feature type="transmembrane region" description="Helical" evidence="15">
    <location>
        <begin position="104"/>
        <end position="122"/>
    </location>
</feature>
<feature type="compositionally biased region" description="Polar residues" evidence="14">
    <location>
        <begin position="1"/>
        <end position="14"/>
    </location>
</feature>
<comment type="caution">
    <text evidence="17">The sequence shown here is derived from an EMBL/GenBank/DDBJ whole genome shotgun (WGS) entry which is preliminary data.</text>
</comment>
<keyword evidence="6 13" id="KW-0547">Nucleotide-binding</keyword>
<evidence type="ECO:0000256" key="5">
    <source>
        <dbReference type="ARBA" id="ARBA00022692"/>
    </source>
</evidence>